<dbReference type="AlphaFoldDB" id="A0A9D1ZD12"/>
<dbReference type="InterPro" id="IPR019734">
    <property type="entry name" value="TPR_rpt"/>
</dbReference>
<dbReference type="SUPFAM" id="SSF48452">
    <property type="entry name" value="TPR-like"/>
    <property type="match status" value="1"/>
</dbReference>
<keyword evidence="2" id="KW-0812">Transmembrane</keyword>
<accession>A0A9D1ZD12</accession>
<dbReference type="Gene3D" id="1.25.40.10">
    <property type="entry name" value="Tetratricopeptide repeat domain"/>
    <property type="match status" value="1"/>
</dbReference>
<protein>
    <submittedName>
        <fullName evidence="3">Tetratricopeptide repeat protein</fullName>
    </submittedName>
</protein>
<gene>
    <name evidence="3" type="ORF">IAA42_08360</name>
</gene>
<name>A0A9D1ZD12_9ACTN</name>
<reference evidence="3" key="2">
    <citation type="submission" date="2021-04" db="EMBL/GenBank/DDBJ databases">
        <authorList>
            <person name="Gilroy R."/>
        </authorList>
    </citation>
    <scope>NUCLEOTIDE SEQUENCE</scope>
    <source>
        <strain evidence="3">ChiHjej10B9-743</strain>
    </source>
</reference>
<evidence type="ECO:0000313" key="3">
    <source>
        <dbReference type="EMBL" id="HIY80427.1"/>
    </source>
</evidence>
<keyword evidence="2" id="KW-1133">Transmembrane helix</keyword>
<sequence>MTHPRKTTGRRVFGGIVIAVGALLAVCSILFFIAFGTGERGEARTAWQGCLAGVTAVIFGTGFFAARPDSGARASQPGAARVPDARPSPGNAALEGMVSHSEDVVATLRDIVAHGGNGFGDLPDLLRRTGLMDWAEAPATRAHRLHRSGRWWLGATMDDEMTYDGIVALEVALNLNDDLRGRPCPPGATLEERARSVLAGVHRLRPRTFEADDPAAQLLEFLTDETDERGEWSCRVRFADAFENLPLPVRAGLSFRANVARGLLCARLTVPYPTCLSAVSSDEPARERILTGYAARAALAVARAAFASSPALTRVVVSCGHRTGETLVSLDLDVEAIERLDRLMGTDVEALPSDPALRARGGEGPESEPVAPHLALDDERLCPPGRYREVELDVSPVGEPLATACGARRAADLGIMEKAGRTCAWRELAPRLGDTTQGAVTLLVDLRDRTDDVTVAEACERTSRALVAGTMDVTATDELERLFVDGGDLVAVTDRARAALEQECPPERLEGLLAELEAALAPITNMGIYLDDTASVYRYFNSFPERIRYNLTFQDDGRVVRLVPDEYYAAHSLAARMLNLLGRPGEALPHAEELMRIAPLTPDAALMKVRALEDQSRIFEAADLLKDTIGYASMVRDLAICFYRLAFMEWKLGREDLTVICYQRAINLHPEVAKLAQEELDDLLSANSELKPLPDDEIVEALSQAGLPTGEVSKMRRQTRDALVATTDAGVFSVARALAGGLHELISDDALLDVRRSLTCP</sequence>
<feature type="region of interest" description="Disordered" evidence="1">
    <location>
        <begin position="70"/>
        <end position="90"/>
    </location>
</feature>
<evidence type="ECO:0000313" key="4">
    <source>
        <dbReference type="Proteomes" id="UP000824133"/>
    </source>
</evidence>
<dbReference type="Proteomes" id="UP000824133">
    <property type="component" value="Unassembled WGS sequence"/>
</dbReference>
<organism evidence="3 4">
    <name type="scientific">Candidatus Olsenella excrementavium</name>
    <dbReference type="NCBI Taxonomy" id="2838709"/>
    <lineage>
        <taxon>Bacteria</taxon>
        <taxon>Bacillati</taxon>
        <taxon>Actinomycetota</taxon>
        <taxon>Coriobacteriia</taxon>
        <taxon>Coriobacteriales</taxon>
        <taxon>Atopobiaceae</taxon>
        <taxon>Olsenella</taxon>
    </lineage>
</organism>
<keyword evidence="2" id="KW-0472">Membrane</keyword>
<comment type="caution">
    <text evidence="3">The sequence shown here is derived from an EMBL/GenBank/DDBJ whole genome shotgun (WGS) entry which is preliminary data.</text>
</comment>
<evidence type="ECO:0000256" key="2">
    <source>
        <dbReference type="SAM" id="Phobius"/>
    </source>
</evidence>
<reference evidence="3" key="1">
    <citation type="journal article" date="2021" name="PeerJ">
        <title>Extensive microbial diversity within the chicken gut microbiome revealed by metagenomics and culture.</title>
        <authorList>
            <person name="Gilroy R."/>
            <person name="Ravi A."/>
            <person name="Getino M."/>
            <person name="Pursley I."/>
            <person name="Horton D.L."/>
            <person name="Alikhan N.F."/>
            <person name="Baker D."/>
            <person name="Gharbi K."/>
            <person name="Hall N."/>
            <person name="Watson M."/>
            <person name="Adriaenssens E.M."/>
            <person name="Foster-Nyarko E."/>
            <person name="Jarju S."/>
            <person name="Secka A."/>
            <person name="Antonio M."/>
            <person name="Oren A."/>
            <person name="Chaudhuri R.R."/>
            <person name="La Ragione R."/>
            <person name="Hildebrand F."/>
            <person name="Pallen M.J."/>
        </authorList>
    </citation>
    <scope>NUCLEOTIDE SEQUENCE</scope>
    <source>
        <strain evidence="3">ChiHjej10B9-743</strain>
    </source>
</reference>
<dbReference type="SMART" id="SM00028">
    <property type="entry name" value="TPR"/>
    <property type="match status" value="2"/>
</dbReference>
<dbReference type="EMBL" id="DXCP01000060">
    <property type="protein sequence ID" value="HIY80427.1"/>
    <property type="molecule type" value="Genomic_DNA"/>
</dbReference>
<proteinExistence type="predicted"/>
<evidence type="ECO:0000256" key="1">
    <source>
        <dbReference type="SAM" id="MobiDB-lite"/>
    </source>
</evidence>
<feature type="transmembrane region" description="Helical" evidence="2">
    <location>
        <begin position="12"/>
        <end position="34"/>
    </location>
</feature>
<dbReference type="InterPro" id="IPR011990">
    <property type="entry name" value="TPR-like_helical_dom_sf"/>
</dbReference>